<feature type="transmembrane region" description="Helical" evidence="1">
    <location>
        <begin position="298"/>
        <end position="322"/>
    </location>
</feature>
<feature type="transmembrane region" description="Helical" evidence="1">
    <location>
        <begin position="329"/>
        <end position="346"/>
    </location>
</feature>
<gene>
    <name evidence="2" type="ordered locus">Cyan7822_1157</name>
</gene>
<keyword evidence="1" id="KW-0812">Transmembrane</keyword>
<feature type="transmembrane region" description="Helical" evidence="1">
    <location>
        <begin position="12"/>
        <end position="30"/>
    </location>
</feature>
<feature type="transmembrane region" description="Helical" evidence="1">
    <location>
        <begin position="256"/>
        <end position="278"/>
    </location>
</feature>
<dbReference type="HOGENOM" id="CLU_645305_0_0_3"/>
<feature type="transmembrane region" description="Helical" evidence="1">
    <location>
        <begin position="124"/>
        <end position="145"/>
    </location>
</feature>
<feature type="transmembrane region" description="Helical" evidence="1">
    <location>
        <begin position="374"/>
        <end position="393"/>
    </location>
</feature>
<feature type="transmembrane region" description="Helical" evidence="1">
    <location>
        <begin position="165"/>
        <end position="181"/>
    </location>
</feature>
<dbReference type="OrthoDB" id="9782250at2"/>
<organism evidence="2 3">
    <name type="scientific">Gloeothece verrucosa (strain PCC 7822)</name>
    <name type="common">Cyanothece sp. (strain PCC 7822)</name>
    <dbReference type="NCBI Taxonomy" id="497965"/>
    <lineage>
        <taxon>Bacteria</taxon>
        <taxon>Bacillati</taxon>
        <taxon>Cyanobacteriota</taxon>
        <taxon>Cyanophyceae</taxon>
        <taxon>Oscillatoriophycideae</taxon>
        <taxon>Chroococcales</taxon>
        <taxon>Aphanothecaceae</taxon>
        <taxon>Gloeothece</taxon>
        <taxon>Gloeothece verrucosa</taxon>
    </lineage>
</organism>
<dbReference type="STRING" id="497965.Cyan7822_1157"/>
<feature type="transmembrane region" description="Helical" evidence="1">
    <location>
        <begin position="210"/>
        <end position="236"/>
    </location>
</feature>
<dbReference type="KEGG" id="cyj:Cyan7822_1157"/>
<accession>E0UFQ3</accession>
<keyword evidence="1" id="KW-0472">Membrane</keyword>
<name>E0UFQ3_GLOV7</name>
<evidence type="ECO:0000313" key="3">
    <source>
        <dbReference type="Proteomes" id="UP000008206"/>
    </source>
</evidence>
<evidence type="ECO:0000313" key="2">
    <source>
        <dbReference type="EMBL" id="ADN13164.1"/>
    </source>
</evidence>
<keyword evidence="1" id="KW-1133">Transmembrane helix</keyword>
<evidence type="ECO:0000256" key="1">
    <source>
        <dbReference type="SAM" id="Phobius"/>
    </source>
</evidence>
<reference evidence="3" key="1">
    <citation type="journal article" date="2011" name="MBio">
        <title>Novel metabolic attributes of the genus Cyanothece, comprising a group of unicellular nitrogen-fixing Cyanobacteria.</title>
        <authorList>
            <person name="Bandyopadhyay A."/>
            <person name="Elvitigala T."/>
            <person name="Welsh E."/>
            <person name="Stockel J."/>
            <person name="Liberton M."/>
            <person name="Min H."/>
            <person name="Sherman L.A."/>
            <person name="Pakrasi H.B."/>
        </authorList>
    </citation>
    <scope>NUCLEOTIDE SEQUENCE [LARGE SCALE GENOMIC DNA]</scope>
    <source>
        <strain evidence="3">PCC 7822</strain>
    </source>
</reference>
<dbReference type="EMBL" id="CP002198">
    <property type="protein sequence ID" value="ADN13164.1"/>
    <property type="molecule type" value="Genomic_DNA"/>
</dbReference>
<dbReference type="RefSeq" id="WP_013321271.1">
    <property type="nucleotide sequence ID" value="NC_014501.1"/>
</dbReference>
<keyword evidence="3" id="KW-1185">Reference proteome</keyword>
<dbReference type="Proteomes" id="UP000008206">
    <property type="component" value="Chromosome"/>
</dbReference>
<protein>
    <submittedName>
        <fullName evidence="2">Uncharacterized protein</fullName>
    </submittedName>
</protein>
<dbReference type="eggNOG" id="COG1266">
    <property type="taxonomic scope" value="Bacteria"/>
</dbReference>
<sequence>MQSINLNKGIKLILLGLSLQIAPLIVWGVISKLLNLSNISGFQSLIVGFFALLTLILIIAGYVISIRGCGIQAKIKGYPFFVGVVLGLLSFLGISILVLLHPKENSPLLNSVRMSDNPFQNINLLRWFLALYSSAIISALGILFIGKIFNIDFLLDKVNPDQPDYNLVTFICLLIFIFWVFKDLKICGFNLQSINYILGFQNLRHQDFNLALVVSFFYFLFAGWVRIIFYYLSWYFPNYIENILNEPSQDLVSNPFLNFIIQDLIINNLLISIYLGLIAQKIANKFGIIKGTLITSLLFLPILFSSPSYIIGLIGLLLLTLLYYKTKTLMVPILIEILIGLFFITYSQSDPVSIYLAKSNILIDEYQKLVESQIGITWLRIAISTPFIIYFIYKNFPKQNQVLPYFANKAKAENNGNL</sequence>
<proteinExistence type="predicted"/>
<feature type="transmembrane region" description="Helical" evidence="1">
    <location>
        <begin position="42"/>
        <end position="66"/>
    </location>
</feature>
<feature type="transmembrane region" description="Helical" evidence="1">
    <location>
        <begin position="78"/>
        <end position="100"/>
    </location>
</feature>
<dbReference type="AlphaFoldDB" id="E0UFQ3"/>